<dbReference type="GO" id="GO:0008254">
    <property type="term" value="F:3'-nucleotidase activity"/>
    <property type="evidence" value="ECO:0007669"/>
    <property type="project" value="UniProtKB-EC"/>
</dbReference>
<dbReference type="AlphaFoldDB" id="A0A1Y5RTJ2"/>
<dbReference type="GO" id="GO:0030288">
    <property type="term" value="C:outer membrane-bounded periplasmic space"/>
    <property type="evidence" value="ECO:0007669"/>
    <property type="project" value="TreeGrafter"/>
</dbReference>
<comment type="cofactor">
    <cofactor evidence="3">
        <name>a divalent metal cation</name>
        <dbReference type="ChEBI" id="CHEBI:60240"/>
    </cofactor>
</comment>
<dbReference type="PROSITE" id="PS00786">
    <property type="entry name" value="5_NUCLEOTIDASE_2"/>
    <property type="match status" value="1"/>
</dbReference>
<comment type="catalytic activity">
    <reaction evidence="1">
        <text>a ribonucleoside 3'-phosphate + H2O = a ribonucleoside + phosphate</text>
        <dbReference type="Rhea" id="RHEA:10144"/>
        <dbReference type="ChEBI" id="CHEBI:13197"/>
        <dbReference type="ChEBI" id="CHEBI:15377"/>
        <dbReference type="ChEBI" id="CHEBI:18254"/>
        <dbReference type="ChEBI" id="CHEBI:43474"/>
        <dbReference type="EC" id="3.1.3.6"/>
    </reaction>
</comment>
<evidence type="ECO:0000256" key="4">
    <source>
        <dbReference type="ARBA" id="ARBA00004196"/>
    </source>
</evidence>
<evidence type="ECO:0000256" key="7">
    <source>
        <dbReference type="ARBA" id="ARBA00022729"/>
    </source>
</evidence>
<evidence type="ECO:0000256" key="3">
    <source>
        <dbReference type="ARBA" id="ARBA00001968"/>
    </source>
</evidence>
<dbReference type="GO" id="GO:0009166">
    <property type="term" value="P:nucleotide catabolic process"/>
    <property type="evidence" value="ECO:0007669"/>
    <property type="project" value="InterPro"/>
</dbReference>
<dbReference type="InterPro" id="IPR008334">
    <property type="entry name" value="5'-Nucleotdase_C"/>
</dbReference>
<dbReference type="RefSeq" id="WP_085852944.1">
    <property type="nucleotide sequence ID" value="NZ_FOPF01000002.1"/>
</dbReference>
<evidence type="ECO:0000256" key="10">
    <source>
        <dbReference type="ARBA" id="ARBA00023268"/>
    </source>
</evidence>
<dbReference type="Pfam" id="PF00149">
    <property type="entry name" value="Metallophos"/>
    <property type="match status" value="1"/>
</dbReference>
<comment type="similarity">
    <text evidence="5 11">Belongs to the 5'-nucleotidase family.</text>
</comment>
<evidence type="ECO:0000259" key="12">
    <source>
        <dbReference type="Pfam" id="PF00149"/>
    </source>
</evidence>
<reference evidence="14 15" key="1">
    <citation type="submission" date="2017-03" db="EMBL/GenBank/DDBJ databases">
        <authorList>
            <person name="Afonso C.L."/>
            <person name="Miller P.J."/>
            <person name="Scott M.A."/>
            <person name="Spackman E."/>
            <person name="Goraichik I."/>
            <person name="Dimitrov K.M."/>
            <person name="Suarez D.L."/>
            <person name="Swayne D.E."/>
        </authorList>
    </citation>
    <scope>NUCLEOTIDE SEQUENCE [LARGE SCALE GENOMIC DNA]</scope>
    <source>
        <strain evidence="14 15">CECT 7066</strain>
    </source>
</reference>
<keyword evidence="9 11" id="KW-0378">Hydrolase</keyword>
<dbReference type="InterPro" id="IPR036907">
    <property type="entry name" value="5'-Nucleotdase_C_sf"/>
</dbReference>
<evidence type="ECO:0000256" key="8">
    <source>
        <dbReference type="ARBA" id="ARBA00022741"/>
    </source>
</evidence>
<dbReference type="PRINTS" id="PR01607">
    <property type="entry name" value="APYRASEFAMLY"/>
</dbReference>
<dbReference type="GO" id="GO:0046872">
    <property type="term" value="F:metal ion binding"/>
    <property type="evidence" value="ECO:0007669"/>
    <property type="project" value="UniProtKB-KW"/>
</dbReference>
<dbReference type="PANTHER" id="PTHR11575:SF6">
    <property type="entry name" value="2',3'-CYCLIC-NUCLEOTIDE 2'-PHOSPHODIESTERASE_3'-NUCLEOTIDASE"/>
    <property type="match status" value="1"/>
</dbReference>
<dbReference type="EMBL" id="FWFV01000002">
    <property type="protein sequence ID" value="SLN25114.1"/>
    <property type="molecule type" value="Genomic_DNA"/>
</dbReference>
<dbReference type="PROSITE" id="PS51318">
    <property type="entry name" value="TAT"/>
    <property type="match status" value="1"/>
</dbReference>
<evidence type="ECO:0000256" key="5">
    <source>
        <dbReference type="ARBA" id="ARBA00006654"/>
    </source>
</evidence>
<dbReference type="InterPro" id="IPR006146">
    <property type="entry name" value="5'-Nucleotdase_CS"/>
</dbReference>
<dbReference type="OrthoDB" id="9803927at2"/>
<keyword evidence="15" id="KW-1185">Reference proteome</keyword>
<keyword evidence="8 11" id="KW-0547">Nucleotide-binding</keyword>
<feature type="signal peptide" evidence="11">
    <location>
        <begin position="1"/>
        <end position="27"/>
    </location>
</feature>
<dbReference type="Gene3D" id="3.60.21.10">
    <property type="match status" value="1"/>
</dbReference>
<dbReference type="InterPro" id="IPR006311">
    <property type="entry name" value="TAT_signal"/>
</dbReference>
<keyword evidence="7 11" id="KW-0732">Signal</keyword>
<dbReference type="STRING" id="315423.SAMN04488020_102370"/>
<keyword evidence="6" id="KW-0479">Metal-binding</keyword>
<sequence length="652" mass="70446">MTIRLSRRSFLAASGAAAALHPFSVRAQANQAHLRLMETTDIHVHVWPYDYYADEAIDTAGLARTAALIEGVRSEATNALLLDNGDFLQGNPMGDWVAYERGMEDGQMHPVIEAMNTLGYDAATLGNHEFNYGLPFLLSAVAGANFPVVTANVATQLGDTPTDDETLVPPYVILDTVVTDGAGETHPVRVGLIGFVPPQILQWDRSHLDGKVEVRDIVETAEAYVPQMKAEGADIIVAMAHTGIGAAEYEPMMENAAIPLAAVEGIDVILTGHHHRVFPGPDYEGTEGVDAEAGTIQGKPAVMAGFWGSHMGLIDLMLERTDAGWTIAGAEVEARPIYLRGEDRSVEPTVESVQPVLDATEDDHQATLDYVRRAVGKTDAPLHSYFALVADDPSVQIVSNAQTWYIEQMLAGTEHEGLPILSAAAPFKAGGRGGPDYYTDVEPGDIAIKNVADLYLYPNTVRAVKIDGATVREWLERSAGMFNQVTPGEQDQQLLNPDFPSYNFDVIDGVEYQIDLSEPSKYGSEGEVVNPDANRIKNLTFEGAPIDEDQEFIVATNNYRAGGGGSFPGADGSTTIFEAPDTNRDVIVRYIVEQGTVSPSADANWTFAPLEGTTVLFDTGPLGVRYADQVEGVTIEPMGEAQEGFFRYRIAL</sequence>
<evidence type="ECO:0000256" key="9">
    <source>
        <dbReference type="ARBA" id="ARBA00022801"/>
    </source>
</evidence>
<dbReference type="SUPFAM" id="SSF56300">
    <property type="entry name" value="Metallo-dependent phosphatases"/>
    <property type="match status" value="1"/>
</dbReference>
<gene>
    <name evidence="14" type="primary">yfkN_1</name>
    <name evidence="14" type="ORF">PAM7066_00911</name>
</gene>
<dbReference type="Pfam" id="PF02872">
    <property type="entry name" value="5_nucleotid_C"/>
    <property type="match status" value="1"/>
</dbReference>
<evidence type="ECO:0000259" key="13">
    <source>
        <dbReference type="Pfam" id="PF02872"/>
    </source>
</evidence>
<dbReference type="InterPro" id="IPR029052">
    <property type="entry name" value="Metallo-depent_PP-like"/>
</dbReference>
<keyword evidence="10" id="KW-0511">Multifunctional enzyme</keyword>
<comment type="catalytic activity">
    <reaction evidence="2">
        <text>a nucleoside 2',3'-cyclic phosphate + H2O = a nucleoside 3'-phosphate + H(+)</text>
        <dbReference type="Rhea" id="RHEA:19621"/>
        <dbReference type="ChEBI" id="CHEBI:15377"/>
        <dbReference type="ChEBI" id="CHEBI:15378"/>
        <dbReference type="ChEBI" id="CHEBI:66949"/>
        <dbReference type="ChEBI" id="CHEBI:66954"/>
        <dbReference type="EC" id="3.1.4.16"/>
    </reaction>
</comment>
<dbReference type="PANTHER" id="PTHR11575">
    <property type="entry name" value="5'-NUCLEOTIDASE-RELATED"/>
    <property type="match status" value="1"/>
</dbReference>
<evidence type="ECO:0000313" key="15">
    <source>
        <dbReference type="Proteomes" id="UP000193870"/>
    </source>
</evidence>
<proteinExistence type="inferred from homology"/>
<name>A0A1Y5RTJ2_9RHOB</name>
<dbReference type="InterPro" id="IPR041827">
    <property type="entry name" value="CpdB_N"/>
</dbReference>
<dbReference type="Proteomes" id="UP000193870">
    <property type="component" value="Unassembled WGS sequence"/>
</dbReference>
<comment type="subcellular location">
    <subcellularLocation>
        <location evidence="4">Cell envelope</location>
    </subcellularLocation>
</comment>
<evidence type="ECO:0000256" key="2">
    <source>
        <dbReference type="ARBA" id="ARBA00001730"/>
    </source>
</evidence>
<evidence type="ECO:0000256" key="11">
    <source>
        <dbReference type="RuleBase" id="RU362119"/>
    </source>
</evidence>
<dbReference type="CDD" id="cd07410">
    <property type="entry name" value="MPP_CpdB_N"/>
    <property type="match status" value="1"/>
</dbReference>
<dbReference type="NCBIfam" id="NF006938">
    <property type="entry name" value="PRK09420.1"/>
    <property type="match status" value="1"/>
</dbReference>
<evidence type="ECO:0000256" key="6">
    <source>
        <dbReference type="ARBA" id="ARBA00022723"/>
    </source>
</evidence>
<dbReference type="GO" id="GO:0000166">
    <property type="term" value="F:nucleotide binding"/>
    <property type="evidence" value="ECO:0007669"/>
    <property type="project" value="UniProtKB-KW"/>
</dbReference>
<evidence type="ECO:0000256" key="1">
    <source>
        <dbReference type="ARBA" id="ARBA00000527"/>
    </source>
</evidence>
<dbReference type="Gene3D" id="3.90.780.10">
    <property type="entry name" value="5'-Nucleotidase, C-terminal domain"/>
    <property type="match status" value="1"/>
</dbReference>
<dbReference type="GO" id="GO:0008663">
    <property type="term" value="F:2',3'-cyclic-nucleotide 2'-phosphodiesterase activity"/>
    <property type="evidence" value="ECO:0007669"/>
    <property type="project" value="UniProtKB-EC"/>
</dbReference>
<dbReference type="InterPro" id="IPR004843">
    <property type="entry name" value="Calcineurin-like_PHP"/>
</dbReference>
<feature type="domain" description="Calcineurin-like phosphoesterase" evidence="12">
    <location>
        <begin position="35"/>
        <end position="276"/>
    </location>
</feature>
<dbReference type="InterPro" id="IPR006179">
    <property type="entry name" value="5_nucleotidase/apyrase"/>
</dbReference>
<organism evidence="14 15">
    <name type="scientific">Palleronia marisminoris</name>
    <dbReference type="NCBI Taxonomy" id="315423"/>
    <lineage>
        <taxon>Bacteria</taxon>
        <taxon>Pseudomonadati</taxon>
        <taxon>Pseudomonadota</taxon>
        <taxon>Alphaproteobacteria</taxon>
        <taxon>Rhodobacterales</taxon>
        <taxon>Roseobacteraceae</taxon>
        <taxon>Palleronia</taxon>
    </lineage>
</organism>
<accession>A0A1Y5RTJ2</accession>
<dbReference type="SUPFAM" id="SSF55816">
    <property type="entry name" value="5'-nucleotidase (syn. UDP-sugar hydrolase), C-terminal domain"/>
    <property type="match status" value="1"/>
</dbReference>
<protein>
    <submittedName>
        <fullName evidence="14">Trifunctional nucleotide phosphoesterase protein YfkN</fullName>
    </submittedName>
</protein>
<feature type="domain" description="5'-Nucleotidase C-terminal" evidence="13">
    <location>
        <begin position="393"/>
        <end position="568"/>
    </location>
</feature>
<feature type="chain" id="PRO_5010897765" evidence="11">
    <location>
        <begin position="28"/>
        <end position="652"/>
    </location>
</feature>
<evidence type="ECO:0000313" key="14">
    <source>
        <dbReference type="EMBL" id="SLN25114.1"/>
    </source>
</evidence>